<dbReference type="InterPro" id="IPR038591">
    <property type="entry name" value="NolW-like_sf"/>
</dbReference>
<evidence type="ECO:0000256" key="6">
    <source>
        <dbReference type="ARBA" id="ARBA00022729"/>
    </source>
</evidence>
<dbReference type="InterPro" id="IPR004846">
    <property type="entry name" value="T2SS/T3SS_dom"/>
</dbReference>
<keyword evidence="9" id="KW-0998">Cell outer membrane</keyword>
<protein>
    <submittedName>
        <fullName evidence="15">General secretion pathway protein GspD</fullName>
    </submittedName>
</protein>
<keyword evidence="7" id="KW-0653">Protein transport</keyword>
<dbReference type="InterPro" id="IPR013356">
    <property type="entry name" value="T2SS_GspD"/>
</dbReference>
<dbReference type="GO" id="GO:0015627">
    <property type="term" value="C:type II protein secretion system complex"/>
    <property type="evidence" value="ECO:0007669"/>
    <property type="project" value="InterPro"/>
</dbReference>
<name>A0A0A3Y4I9_BRAJP</name>
<dbReference type="EMBL" id="JRPN01000004">
    <property type="protein sequence ID" value="KGT80479.1"/>
    <property type="molecule type" value="Genomic_DNA"/>
</dbReference>
<dbReference type="Pfam" id="PF00263">
    <property type="entry name" value="Secretin"/>
    <property type="match status" value="1"/>
</dbReference>
<dbReference type="GO" id="GO:0015628">
    <property type="term" value="P:protein secretion by the type II secretion system"/>
    <property type="evidence" value="ECO:0007669"/>
    <property type="project" value="InterPro"/>
</dbReference>
<evidence type="ECO:0000256" key="9">
    <source>
        <dbReference type="ARBA" id="ARBA00023237"/>
    </source>
</evidence>
<evidence type="ECO:0000313" key="15">
    <source>
        <dbReference type="EMBL" id="KGT80479.1"/>
    </source>
</evidence>
<feature type="domain" description="GspD-like N0" evidence="14">
    <location>
        <begin position="82"/>
        <end position="143"/>
    </location>
</feature>
<dbReference type="InterPro" id="IPR050810">
    <property type="entry name" value="Bact_Secretion_Sys_Channel"/>
</dbReference>
<evidence type="ECO:0000256" key="10">
    <source>
        <dbReference type="RuleBase" id="RU004004"/>
    </source>
</evidence>
<evidence type="ECO:0000256" key="11">
    <source>
        <dbReference type="SAM" id="MobiDB-lite"/>
    </source>
</evidence>
<dbReference type="InterPro" id="IPR001775">
    <property type="entry name" value="GspD/PilQ"/>
</dbReference>
<keyword evidence="4" id="KW-1134">Transmembrane beta strand</keyword>
<dbReference type="Gene3D" id="3.30.1370.120">
    <property type="match status" value="2"/>
</dbReference>
<evidence type="ECO:0000259" key="14">
    <source>
        <dbReference type="Pfam" id="PF21305"/>
    </source>
</evidence>
<evidence type="ECO:0000256" key="2">
    <source>
        <dbReference type="ARBA" id="ARBA00006980"/>
    </source>
</evidence>
<evidence type="ECO:0000256" key="7">
    <source>
        <dbReference type="ARBA" id="ARBA00022927"/>
    </source>
</evidence>
<keyword evidence="8" id="KW-0472">Membrane</keyword>
<evidence type="ECO:0000256" key="8">
    <source>
        <dbReference type="ARBA" id="ARBA00023136"/>
    </source>
</evidence>
<organism evidence="15 16">
    <name type="scientific">Bradyrhizobium japonicum</name>
    <dbReference type="NCBI Taxonomy" id="375"/>
    <lineage>
        <taxon>Bacteria</taxon>
        <taxon>Pseudomonadati</taxon>
        <taxon>Pseudomonadota</taxon>
        <taxon>Alphaproteobacteria</taxon>
        <taxon>Hyphomicrobiales</taxon>
        <taxon>Nitrobacteraceae</taxon>
        <taxon>Bradyrhizobium</taxon>
    </lineage>
</organism>
<dbReference type="PANTHER" id="PTHR30332:SF25">
    <property type="entry name" value="SECRETIN XPSD"/>
    <property type="match status" value="1"/>
</dbReference>
<evidence type="ECO:0000256" key="4">
    <source>
        <dbReference type="ARBA" id="ARBA00022452"/>
    </source>
</evidence>
<comment type="subcellular location">
    <subcellularLocation>
        <location evidence="1 10">Cell outer membrane</location>
    </subcellularLocation>
</comment>
<feature type="domain" description="Type II/III secretion system secretin-like" evidence="12">
    <location>
        <begin position="562"/>
        <end position="726"/>
    </location>
</feature>
<dbReference type="PRINTS" id="PR00811">
    <property type="entry name" value="BCTERIALGSPD"/>
</dbReference>
<comment type="similarity">
    <text evidence="2">Belongs to the bacterial secretin family. GSP D subfamily.</text>
</comment>
<evidence type="ECO:0000256" key="1">
    <source>
        <dbReference type="ARBA" id="ARBA00004442"/>
    </source>
</evidence>
<comment type="caution">
    <text evidence="15">The sequence shown here is derived from an EMBL/GenBank/DDBJ whole genome shotgun (WGS) entry which is preliminary data.</text>
</comment>
<dbReference type="Pfam" id="PF03958">
    <property type="entry name" value="Secretin_N"/>
    <property type="match status" value="1"/>
</dbReference>
<keyword evidence="5" id="KW-0812">Transmembrane</keyword>
<dbReference type="PRINTS" id="PR01032">
    <property type="entry name" value="PHAGEIV"/>
</dbReference>
<dbReference type="PANTHER" id="PTHR30332">
    <property type="entry name" value="PROBABLE GENERAL SECRETION PATHWAY PROTEIN D"/>
    <property type="match status" value="1"/>
</dbReference>
<evidence type="ECO:0000256" key="3">
    <source>
        <dbReference type="ARBA" id="ARBA00022448"/>
    </source>
</evidence>
<feature type="domain" description="NolW-like" evidence="13">
    <location>
        <begin position="316"/>
        <end position="470"/>
    </location>
</feature>
<keyword evidence="3 10" id="KW-0813">Transport</keyword>
<dbReference type="InterPro" id="IPR005644">
    <property type="entry name" value="NolW-like"/>
</dbReference>
<evidence type="ECO:0000259" key="13">
    <source>
        <dbReference type="Pfam" id="PF03958"/>
    </source>
</evidence>
<feature type="compositionally biased region" description="Polar residues" evidence="11">
    <location>
        <begin position="350"/>
        <end position="365"/>
    </location>
</feature>
<dbReference type="GO" id="GO:0009279">
    <property type="term" value="C:cell outer membrane"/>
    <property type="evidence" value="ECO:0007669"/>
    <property type="project" value="UniProtKB-SubCell"/>
</dbReference>
<dbReference type="NCBIfam" id="TIGR02517">
    <property type="entry name" value="type_II_gspD"/>
    <property type="match status" value="1"/>
</dbReference>
<proteinExistence type="inferred from homology"/>
<evidence type="ECO:0000256" key="5">
    <source>
        <dbReference type="ARBA" id="ARBA00022692"/>
    </source>
</evidence>
<reference evidence="15 16" key="1">
    <citation type="submission" date="2014-09" db="EMBL/GenBank/DDBJ databases">
        <title>Draft genome of Bradyrhizobium japonicum Is-34.</title>
        <authorList>
            <person name="Tsurumaru H."/>
            <person name="Yamakawa T."/>
            <person name="Hashimoto S."/>
            <person name="Okizaki K."/>
            <person name="Kanesaki Y."/>
            <person name="Yoshikawa H."/>
            <person name="Yajima S."/>
        </authorList>
    </citation>
    <scope>NUCLEOTIDE SEQUENCE [LARGE SCALE GENOMIC DNA]</scope>
    <source>
        <strain evidence="15 16">Is-34</strain>
    </source>
</reference>
<keyword evidence="6" id="KW-0732">Signal</keyword>
<dbReference type="Proteomes" id="UP000030377">
    <property type="component" value="Unassembled WGS sequence"/>
</dbReference>
<dbReference type="InterPro" id="IPR049371">
    <property type="entry name" value="GspD-like_N0"/>
</dbReference>
<dbReference type="AlphaFoldDB" id="A0A0A3Y4I9"/>
<dbReference type="Pfam" id="PF21305">
    <property type="entry name" value="type_II_gspD_N0"/>
    <property type="match status" value="1"/>
</dbReference>
<evidence type="ECO:0000313" key="16">
    <source>
        <dbReference type="Proteomes" id="UP000030377"/>
    </source>
</evidence>
<evidence type="ECO:0000259" key="12">
    <source>
        <dbReference type="Pfam" id="PF00263"/>
    </source>
</evidence>
<accession>A0A0A3Y4I9</accession>
<feature type="region of interest" description="Disordered" evidence="11">
    <location>
        <begin position="350"/>
        <end position="369"/>
    </location>
</feature>
<gene>
    <name evidence="15" type="ORF">MA20_07045</name>
</gene>
<sequence>MASCNSATVGDVGVDAAQLDVSDKVHSLDLLPRQTQPVNALAATAGGQGGGNVRAAMYDGGDVTAVADDRLRPTPNGNGFDLNFENTPIATVAKVVLGDILHVGYTIDPRVQGTVSLVSVRPVPKSDMVFVLENALRLSGVVLLHDTTGYRLTPLGDAVGGGRVDEAAANPEPGFGISIVPLQYVSAQTLLKLTDSFATRAGAIRADTTRNLLLIQGTGAERRTAVDTVLSFDVDWMRGQSVGIFPISSGSPAPVIAELEKIVDSGENGLSQNVIKFMPIIRLNAVMVVTKKPEMLRTAATWIKRLDRNDTARTTVHVYRVKYGDARQIARVLTDMFLGGSSGNLLDSADSQVAPSSGTVSTSSVADRLSLNGNSSSNMGGFASRGNSATGATGQGIGAAGQANAANQGQGLNAALDSGRGTGAVNGQPVMQDVRITPDTVNNSLLIYADQANYRIIEATLLQVDVPQLQVAIDATIAEVTLNNTLSYGVQTYLTSRNLGLKPNTGSVLNTNATTAPATVTDATTGAASVAGSVTNAFINRAFPGFNFLIGSETQPSLILDALHAVTSVKVLSNPSLVVINNQVATLQVGDVVPVSTGSATVLTTSNTVVNTIDYRNTGIILKVSPRVSVNGSVRLDIEQEISNVPATSANSLTPTVSERRVKSQISIVNGQTVLLAGLISEQQSGSRNAIPVLDQIPGLGDAFGHQSNTTQRTELIIFIRPQIIRDGSDAHVVAEELRSRLRGSIATTSTNAPVTTSFH</sequence>